<comment type="similarity">
    <text evidence="1">Belongs to the UPF0065 (bug) family.</text>
</comment>
<dbReference type="Pfam" id="PF03401">
    <property type="entry name" value="TctC"/>
    <property type="match status" value="1"/>
</dbReference>
<keyword evidence="4" id="KW-1185">Reference proteome</keyword>
<evidence type="ECO:0000256" key="1">
    <source>
        <dbReference type="ARBA" id="ARBA00006987"/>
    </source>
</evidence>
<sequence>MALSRRPFFASIALTFMGGLFIAGTTAHAEDWPAKPIKLIVPYAAGGPTDAIARLLATKVGATLGKPVVVDNRAGAGGTIGVDATVKAPADGYTFALVAPGPLAGMPNLMKAPYALDDLQYLTLVAKIPSVLVVNSKSGIDSLETLVKKAKAEPDKLSYSSAGPGTTPHIGMEIFKDQAKINILHVPYKGAAPAITGLLGGEVQVAMVDLLPVMAHINNGSLKALAVAAASRAPQLPDVPTTAEKGLPKVTMETTYGIVAPKGVPAAIATRVREAFVSAVNAPEMKQQFLQQGALPVTATGAEYRQLMQAESAKWKDIISKAKITLE</sequence>
<evidence type="ECO:0000256" key="2">
    <source>
        <dbReference type="SAM" id="SignalP"/>
    </source>
</evidence>
<comment type="caution">
    <text evidence="3">The sequence shown here is derived from an EMBL/GenBank/DDBJ whole genome shotgun (WGS) entry which is preliminary data.</text>
</comment>
<dbReference type="Gene3D" id="3.40.190.150">
    <property type="entry name" value="Bordetella uptake gene, domain 1"/>
    <property type="match status" value="1"/>
</dbReference>
<name>A0ABU1ND48_9BURK</name>
<dbReference type="Proteomes" id="UP001184230">
    <property type="component" value="Unassembled WGS sequence"/>
</dbReference>
<dbReference type="InterPro" id="IPR005064">
    <property type="entry name" value="BUG"/>
</dbReference>
<dbReference type="PANTHER" id="PTHR42928:SF5">
    <property type="entry name" value="BLR1237 PROTEIN"/>
    <property type="match status" value="1"/>
</dbReference>
<dbReference type="SUPFAM" id="SSF53850">
    <property type="entry name" value="Periplasmic binding protein-like II"/>
    <property type="match status" value="1"/>
</dbReference>
<accession>A0ABU1ND48</accession>
<protein>
    <submittedName>
        <fullName evidence="3">Tripartite-type tricarboxylate transporter receptor subunit TctC</fullName>
    </submittedName>
</protein>
<evidence type="ECO:0000313" key="4">
    <source>
        <dbReference type="Proteomes" id="UP001184230"/>
    </source>
</evidence>
<feature type="signal peptide" evidence="2">
    <location>
        <begin position="1"/>
        <end position="29"/>
    </location>
</feature>
<keyword evidence="2" id="KW-0732">Signal</keyword>
<dbReference type="CDD" id="cd07012">
    <property type="entry name" value="PBP2_Bug_TTT"/>
    <property type="match status" value="1"/>
</dbReference>
<reference evidence="3 4" key="1">
    <citation type="submission" date="2023-07" db="EMBL/GenBank/DDBJ databases">
        <title>Sorghum-associated microbial communities from plants grown in Nebraska, USA.</title>
        <authorList>
            <person name="Schachtman D."/>
        </authorList>
    </citation>
    <scope>NUCLEOTIDE SEQUENCE [LARGE SCALE GENOMIC DNA]</scope>
    <source>
        <strain evidence="3 4">DS1781</strain>
    </source>
</reference>
<evidence type="ECO:0000313" key="3">
    <source>
        <dbReference type="EMBL" id="MDR6536346.1"/>
    </source>
</evidence>
<proteinExistence type="inferred from homology"/>
<dbReference type="PANTHER" id="PTHR42928">
    <property type="entry name" value="TRICARBOXYLATE-BINDING PROTEIN"/>
    <property type="match status" value="1"/>
</dbReference>
<feature type="chain" id="PRO_5045134915" evidence="2">
    <location>
        <begin position="30"/>
        <end position="327"/>
    </location>
</feature>
<gene>
    <name evidence="3" type="ORF">J2739_002119</name>
</gene>
<organism evidence="3 4">
    <name type="scientific">Variovorax soli</name>
    <dbReference type="NCBI Taxonomy" id="376815"/>
    <lineage>
        <taxon>Bacteria</taxon>
        <taxon>Pseudomonadati</taxon>
        <taxon>Pseudomonadota</taxon>
        <taxon>Betaproteobacteria</taxon>
        <taxon>Burkholderiales</taxon>
        <taxon>Comamonadaceae</taxon>
        <taxon>Variovorax</taxon>
    </lineage>
</organism>
<dbReference type="RefSeq" id="WP_309901280.1">
    <property type="nucleotide sequence ID" value="NZ_JAVDRF010000004.1"/>
</dbReference>
<dbReference type="Gene3D" id="3.40.190.10">
    <property type="entry name" value="Periplasmic binding protein-like II"/>
    <property type="match status" value="1"/>
</dbReference>
<dbReference type="PIRSF" id="PIRSF017082">
    <property type="entry name" value="YflP"/>
    <property type="match status" value="1"/>
</dbReference>
<keyword evidence="3" id="KW-0675">Receptor</keyword>
<dbReference type="InterPro" id="IPR042100">
    <property type="entry name" value="Bug_dom1"/>
</dbReference>
<dbReference type="EMBL" id="JAVDRF010000004">
    <property type="protein sequence ID" value="MDR6536346.1"/>
    <property type="molecule type" value="Genomic_DNA"/>
</dbReference>